<dbReference type="InterPro" id="IPR043738">
    <property type="entry name" value="DUF5683"/>
</dbReference>
<feature type="domain" description="DUF5683" evidence="4">
    <location>
        <begin position="132"/>
        <end position="290"/>
    </location>
</feature>
<feature type="chain" id="PRO_5036794718" description="DUF5683 domain-containing protein" evidence="3">
    <location>
        <begin position="30"/>
        <end position="290"/>
    </location>
</feature>
<evidence type="ECO:0000256" key="3">
    <source>
        <dbReference type="SAM" id="SignalP"/>
    </source>
</evidence>
<evidence type="ECO:0000259" key="4">
    <source>
        <dbReference type="Pfam" id="PF18935"/>
    </source>
</evidence>
<reference evidence="5" key="1">
    <citation type="submission" date="2020-08" db="EMBL/GenBank/DDBJ databases">
        <title>Genome public.</title>
        <authorList>
            <person name="Liu C."/>
            <person name="Sun Q."/>
        </authorList>
    </citation>
    <scope>NUCLEOTIDE SEQUENCE</scope>
    <source>
        <strain evidence="5">N12</strain>
    </source>
</reference>
<dbReference type="RefSeq" id="WP_262433256.1">
    <property type="nucleotide sequence ID" value="NZ_JACRTF010000001.1"/>
</dbReference>
<keyword evidence="3" id="KW-0732">Signal</keyword>
<feature type="signal peptide" evidence="3">
    <location>
        <begin position="1"/>
        <end position="29"/>
    </location>
</feature>
<keyword evidence="2" id="KW-0472">Membrane</keyword>
<evidence type="ECO:0000256" key="1">
    <source>
        <dbReference type="SAM" id="MobiDB-lite"/>
    </source>
</evidence>
<feature type="transmembrane region" description="Helical" evidence="2">
    <location>
        <begin position="231"/>
        <end position="249"/>
    </location>
</feature>
<organism evidence="5 6">
    <name type="scientific">Jilunia laotingensis</name>
    <dbReference type="NCBI Taxonomy" id="2763675"/>
    <lineage>
        <taxon>Bacteria</taxon>
        <taxon>Pseudomonadati</taxon>
        <taxon>Bacteroidota</taxon>
        <taxon>Bacteroidia</taxon>
        <taxon>Bacteroidales</taxon>
        <taxon>Bacteroidaceae</taxon>
        <taxon>Jilunia</taxon>
    </lineage>
</organism>
<feature type="region of interest" description="Disordered" evidence="1">
    <location>
        <begin position="47"/>
        <end position="66"/>
    </location>
</feature>
<evidence type="ECO:0000313" key="5">
    <source>
        <dbReference type="EMBL" id="MBC8592040.1"/>
    </source>
</evidence>
<keyword evidence="2" id="KW-1133">Transmembrane helix</keyword>
<sequence>MTRKNLKYKSCLITLLLCMLQAAGIDVYAQEPAQTVSRDSVIVREAPKARARRHRELPPQSTDSLKDTHSLISRDSITAIRLDSMEMHAIAPAIADSLDKVNKQNLKEMETSITPQLPKDSVPPTIPQKVWTPNPTKATWLAVVFPGGGQIYNRKFWKLPIIYGGFAGCAYALSWNGKMYKDYSRAYLDIMDSDPTTNSYKEILPPNNKTEAQLKELLRKRKDMFRRYRDLSIFAFIGVYLISIVDAYVDAELSNFDISPDLSMRIEPAIINDNFHPNSRSVGVQCCLRF</sequence>
<evidence type="ECO:0000313" key="6">
    <source>
        <dbReference type="Proteomes" id="UP000651085"/>
    </source>
</evidence>
<accession>A0A926F100</accession>
<proteinExistence type="predicted"/>
<gene>
    <name evidence="5" type="ORF">H8744_02040</name>
</gene>
<evidence type="ECO:0000256" key="2">
    <source>
        <dbReference type="SAM" id="Phobius"/>
    </source>
</evidence>
<keyword evidence="2" id="KW-0812">Transmembrane</keyword>
<dbReference type="EMBL" id="JACRTF010000001">
    <property type="protein sequence ID" value="MBC8592040.1"/>
    <property type="molecule type" value="Genomic_DNA"/>
</dbReference>
<dbReference type="Proteomes" id="UP000651085">
    <property type="component" value="Unassembled WGS sequence"/>
</dbReference>
<keyword evidence="6" id="KW-1185">Reference proteome</keyword>
<comment type="caution">
    <text evidence="5">The sequence shown here is derived from an EMBL/GenBank/DDBJ whole genome shotgun (WGS) entry which is preliminary data.</text>
</comment>
<dbReference type="AlphaFoldDB" id="A0A926F100"/>
<protein>
    <recommendedName>
        <fullName evidence="4">DUF5683 domain-containing protein</fullName>
    </recommendedName>
</protein>
<name>A0A926F100_9BACT</name>
<dbReference type="Pfam" id="PF18935">
    <property type="entry name" value="DUF5683"/>
    <property type="match status" value="1"/>
</dbReference>